<evidence type="ECO:0000313" key="2">
    <source>
        <dbReference type="Proteomes" id="UP001152795"/>
    </source>
</evidence>
<dbReference type="AlphaFoldDB" id="A0A7D9L5Y6"/>
<dbReference type="OrthoDB" id="5990475at2759"/>
<accession>A0A7D9L5Y6</accession>
<feature type="non-terminal residue" evidence="1">
    <location>
        <position position="350"/>
    </location>
</feature>
<dbReference type="EMBL" id="CACRXK020014133">
    <property type="protein sequence ID" value="CAB4026318.1"/>
    <property type="molecule type" value="Genomic_DNA"/>
</dbReference>
<dbReference type="Proteomes" id="UP001152795">
    <property type="component" value="Unassembled WGS sequence"/>
</dbReference>
<sequence length="350" mass="39092">LDSVYITRRDMCDQCVITNKLGSNCLWILPSKDFLLLLLKKICDKYEKSLDAKKLLPAKVCGLQPNSVPPVWVLNKHTHLTLTDGDIRYLSADQSYVLNGDGFPSYTYSDMMKGMLDQGQMLKSLIQQLVSFIDDDINVALLVVGGTVMSFHYDLLHSLIGGVPITMAIGDPVSGKSTTVEAMLALFDERESVGAGTGAKLLETLVDRTIPIWWDDIDNPPVLENLTVLVFNKSKQVTLGCERVGSTLPIISINQTKLWGGFLRLKWKAEGFNRTIPLPFRMKASNVSLSERLDSRSVMGRLLKELPRSISVIKLHNDFTNMSKDKLFATIEEILVIYNLPDPRSQMNIA</sequence>
<gene>
    <name evidence="1" type="ORF">PACLA_8A019055</name>
</gene>
<proteinExistence type="predicted"/>
<organism evidence="1 2">
    <name type="scientific">Paramuricea clavata</name>
    <name type="common">Red gorgonian</name>
    <name type="synonym">Violescent sea-whip</name>
    <dbReference type="NCBI Taxonomy" id="317549"/>
    <lineage>
        <taxon>Eukaryota</taxon>
        <taxon>Metazoa</taxon>
        <taxon>Cnidaria</taxon>
        <taxon>Anthozoa</taxon>
        <taxon>Octocorallia</taxon>
        <taxon>Malacalcyonacea</taxon>
        <taxon>Plexauridae</taxon>
        <taxon>Paramuricea</taxon>
    </lineage>
</organism>
<protein>
    <submittedName>
        <fullName evidence="1">Uncharacterized protein</fullName>
    </submittedName>
</protein>
<comment type="caution">
    <text evidence="1">The sequence shown here is derived from an EMBL/GenBank/DDBJ whole genome shotgun (WGS) entry which is preliminary data.</text>
</comment>
<reference evidence="1" key="1">
    <citation type="submission" date="2020-04" db="EMBL/GenBank/DDBJ databases">
        <authorList>
            <person name="Alioto T."/>
            <person name="Alioto T."/>
            <person name="Gomez Garrido J."/>
        </authorList>
    </citation>
    <scope>NUCLEOTIDE SEQUENCE</scope>
    <source>
        <strain evidence="1">A484AB</strain>
    </source>
</reference>
<evidence type="ECO:0000313" key="1">
    <source>
        <dbReference type="EMBL" id="CAB4026318.1"/>
    </source>
</evidence>
<name>A0A7D9L5Y6_PARCT</name>
<keyword evidence="2" id="KW-1185">Reference proteome</keyword>